<comment type="caution">
    <text evidence="2">The sequence shown here is derived from an EMBL/GenBank/DDBJ whole genome shotgun (WGS) entry which is preliminary data.</text>
</comment>
<accession>A0A2N3KZW7</accession>
<dbReference type="EMBL" id="NWTK01000001">
    <property type="protein sequence ID" value="PKR56111.1"/>
    <property type="molecule type" value="Genomic_DNA"/>
</dbReference>
<dbReference type="OrthoDB" id="7356302at2"/>
<feature type="chain" id="PRO_5014962872" evidence="1">
    <location>
        <begin position="26"/>
        <end position="149"/>
    </location>
</feature>
<keyword evidence="1" id="KW-0732">Signal</keyword>
<reference evidence="2 3" key="1">
    <citation type="submission" date="2017-09" db="EMBL/GenBank/DDBJ databases">
        <title>Biodiversity and function of Thalassospira species in the particle-attached aromatic-hydrocarbon-degrading consortia from the surface seawater of the South China Sea.</title>
        <authorList>
            <person name="Dong C."/>
            <person name="Liu R."/>
            <person name="Shao Z."/>
        </authorList>
    </citation>
    <scope>NUCLEOTIDE SEQUENCE [LARGE SCALE GENOMIC DNA]</scope>
    <source>
        <strain evidence="2 3">CSC1P2</strain>
    </source>
</reference>
<dbReference type="RefSeq" id="WP_101264100.1">
    <property type="nucleotide sequence ID" value="NZ_NWTK01000001.1"/>
</dbReference>
<organism evidence="2 3">
    <name type="scientific">Thalassospira marina</name>
    <dbReference type="NCBI Taxonomy" id="2048283"/>
    <lineage>
        <taxon>Bacteria</taxon>
        <taxon>Pseudomonadati</taxon>
        <taxon>Pseudomonadota</taxon>
        <taxon>Alphaproteobacteria</taxon>
        <taxon>Rhodospirillales</taxon>
        <taxon>Thalassospiraceae</taxon>
        <taxon>Thalassospira</taxon>
    </lineage>
</organism>
<dbReference type="Proteomes" id="UP000233597">
    <property type="component" value="Unassembled WGS sequence"/>
</dbReference>
<gene>
    <name evidence="2" type="ORF">COO20_02605</name>
</gene>
<proteinExistence type="predicted"/>
<sequence>MKRVLSKSILWAIPATALLCGSALADAPSKTSGPADGASQPARKQVQILDTKQNVEITGKKGQLANLSNPDTGMKETAVVMETTDLESRPIMIAMRLEHPLGEAELEYFDKNSPGNVALSAKCQEVLVAQMPSGRHIAQGNHCNVTDFE</sequence>
<evidence type="ECO:0000313" key="3">
    <source>
        <dbReference type="Proteomes" id="UP000233597"/>
    </source>
</evidence>
<evidence type="ECO:0000256" key="1">
    <source>
        <dbReference type="SAM" id="SignalP"/>
    </source>
</evidence>
<dbReference type="AlphaFoldDB" id="A0A2N3KZW7"/>
<name>A0A2N3KZW7_9PROT</name>
<feature type="signal peptide" evidence="1">
    <location>
        <begin position="1"/>
        <end position="25"/>
    </location>
</feature>
<evidence type="ECO:0000313" key="2">
    <source>
        <dbReference type="EMBL" id="PKR56111.1"/>
    </source>
</evidence>
<protein>
    <submittedName>
        <fullName evidence="2">Uncharacterized protein</fullName>
    </submittedName>
</protein>